<keyword evidence="1" id="KW-1133">Transmembrane helix</keyword>
<dbReference type="Proteomes" id="UP001500571">
    <property type="component" value="Unassembled WGS sequence"/>
</dbReference>
<accession>A0ABN2QX00</accession>
<reference evidence="2 3" key="1">
    <citation type="journal article" date="2019" name="Int. J. Syst. Evol. Microbiol.">
        <title>The Global Catalogue of Microorganisms (GCM) 10K type strain sequencing project: providing services to taxonomists for standard genome sequencing and annotation.</title>
        <authorList>
            <consortium name="The Broad Institute Genomics Platform"/>
            <consortium name="The Broad Institute Genome Sequencing Center for Infectious Disease"/>
            <person name="Wu L."/>
            <person name="Ma J."/>
        </authorList>
    </citation>
    <scope>NUCLEOTIDE SEQUENCE [LARGE SCALE GENOMIC DNA]</scope>
    <source>
        <strain evidence="2 3">JCM 15309</strain>
    </source>
</reference>
<dbReference type="EMBL" id="BAAAPB010000002">
    <property type="protein sequence ID" value="GAA1959579.1"/>
    <property type="molecule type" value="Genomic_DNA"/>
</dbReference>
<feature type="transmembrane region" description="Helical" evidence="1">
    <location>
        <begin position="108"/>
        <end position="127"/>
    </location>
</feature>
<evidence type="ECO:0000313" key="2">
    <source>
        <dbReference type="EMBL" id="GAA1959579.1"/>
    </source>
</evidence>
<keyword evidence="1" id="KW-0472">Membrane</keyword>
<feature type="transmembrane region" description="Helical" evidence="1">
    <location>
        <begin position="132"/>
        <end position="153"/>
    </location>
</feature>
<evidence type="ECO:0000313" key="3">
    <source>
        <dbReference type="Proteomes" id="UP001500571"/>
    </source>
</evidence>
<name>A0ABN2QX00_9ACTN</name>
<dbReference type="RefSeq" id="WP_344044566.1">
    <property type="nucleotide sequence ID" value="NZ_BAAAPB010000002.1"/>
</dbReference>
<feature type="transmembrane region" description="Helical" evidence="1">
    <location>
        <begin position="218"/>
        <end position="239"/>
    </location>
</feature>
<keyword evidence="3" id="KW-1185">Reference proteome</keyword>
<gene>
    <name evidence="2" type="ORF">GCM10009798_18960</name>
</gene>
<organism evidence="2 3">
    <name type="scientific">Nocardioides panacihumi</name>
    <dbReference type="NCBI Taxonomy" id="400774"/>
    <lineage>
        <taxon>Bacteria</taxon>
        <taxon>Bacillati</taxon>
        <taxon>Actinomycetota</taxon>
        <taxon>Actinomycetes</taxon>
        <taxon>Propionibacteriales</taxon>
        <taxon>Nocardioidaceae</taxon>
        <taxon>Nocardioides</taxon>
    </lineage>
</organism>
<comment type="caution">
    <text evidence="2">The sequence shown here is derived from an EMBL/GenBank/DDBJ whole genome shotgun (WGS) entry which is preliminary data.</text>
</comment>
<dbReference type="PANTHER" id="PTHR30487:SF0">
    <property type="entry name" value="PREPILIN LEADER PEPTIDASE_N-METHYLTRANSFERASE-RELATED"/>
    <property type="match status" value="1"/>
</dbReference>
<dbReference type="InterPro" id="IPR050882">
    <property type="entry name" value="Prepilin_peptidase/N-MTase"/>
</dbReference>
<protein>
    <recommendedName>
        <fullName evidence="4">Prepilin peptidase</fullName>
    </recommendedName>
</protein>
<keyword evidence="1" id="KW-0812">Transmembrane</keyword>
<feature type="transmembrane region" description="Helical" evidence="1">
    <location>
        <begin position="83"/>
        <end position="102"/>
    </location>
</feature>
<proteinExistence type="predicted"/>
<feature type="transmembrane region" description="Helical" evidence="1">
    <location>
        <begin position="173"/>
        <end position="197"/>
    </location>
</feature>
<evidence type="ECO:0008006" key="4">
    <source>
        <dbReference type="Google" id="ProtNLM"/>
    </source>
</evidence>
<evidence type="ECO:0000256" key="1">
    <source>
        <dbReference type="SAM" id="Phobius"/>
    </source>
</evidence>
<sequence>MHLVPALLCAAIGAATGWFAPRLIASLPEPETDPDEKPGEFPDKVLYADLGATPGLPWKCAVACAIAAGLLGAVFGWVWALPWLVFLVPVGCALTVIDYVTWYLPSRIVAPSYVVVGLLIVLGAVAVGDWHVVLHAVIGWLALGLYYGLMWFISPRIMAYGDVRLGGLIGLALGPLGFGTLILSVLAAGVLGALSFLPLKLLGRTIKRDPSKGPLREHVPFGPFLLLGALAAALAGSLLNLA</sequence>
<dbReference type="PANTHER" id="PTHR30487">
    <property type="entry name" value="TYPE 4 PREPILIN-LIKE PROTEINS LEADER PEPTIDE-PROCESSING ENZYME"/>
    <property type="match status" value="1"/>
</dbReference>